<comment type="caution">
    <text evidence="1">The sequence shown here is derived from an EMBL/GenBank/DDBJ whole genome shotgun (WGS) entry which is preliminary data.</text>
</comment>
<reference evidence="1 2" key="1">
    <citation type="submission" date="2018-01" db="EMBL/GenBank/DDBJ databases">
        <title>Draft genome sequence of Sphaerisporangium sp. 7K107.</title>
        <authorList>
            <person name="Sahin N."/>
            <person name="Saygin H."/>
            <person name="Ay H."/>
        </authorList>
    </citation>
    <scope>NUCLEOTIDE SEQUENCE [LARGE SCALE GENOMIC DNA]</scope>
    <source>
        <strain evidence="1 2">7K107</strain>
    </source>
</reference>
<protein>
    <submittedName>
        <fullName evidence="1">Uncharacterized protein</fullName>
    </submittedName>
</protein>
<evidence type="ECO:0000313" key="1">
    <source>
        <dbReference type="EMBL" id="PZG55654.1"/>
    </source>
</evidence>
<accession>A0A2W2J243</accession>
<organism evidence="1 2">
    <name type="scientific">Spongiactinospora gelatinilytica</name>
    <dbReference type="NCBI Taxonomy" id="2666298"/>
    <lineage>
        <taxon>Bacteria</taxon>
        <taxon>Bacillati</taxon>
        <taxon>Actinomycetota</taxon>
        <taxon>Actinomycetes</taxon>
        <taxon>Streptosporangiales</taxon>
        <taxon>Streptosporangiaceae</taxon>
        <taxon>Spongiactinospora</taxon>
    </lineage>
</organism>
<name>A0A2W2J243_9ACTN</name>
<gene>
    <name evidence="1" type="ORF">C1I98_02900</name>
</gene>
<sequence>MLRRARAEARRLITWARDKADALPYGRGLTPVWATTAHTPSPLARAEDPKRRRDALCEYHAITDGHAELTSAPWYPAIAGDVLHIHYEASGQMSAFGETYVIEHSDKEDGLVLRLLAHTSQDPDAVGFYAPGMVGDPLMEPWMESGPASLTLVRDGRVIHPGR</sequence>
<dbReference type="EMBL" id="POUA01000012">
    <property type="protein sequence ID" value="PZG55654.1"/>
    <property type="molecule type" value="Genomic_DNA"/>
</dbReference>
<dbReference type="AlphaFoldDB" id="A0A2W2J243"/>
<dbReference type="RefSeq" id="WP_111165494.1">
    <property type="nucleotide sequence ID" value="NZ_POUA01000012.1"/>
</dbReference>
<dbReference type="Proteomes" id="UP000248544">
    <property type="component" value="Unassembled WGS sequence"/>
</dbReference>
<proteinExistence type="predicted"/>
<evidence type="ECO:0000313" key="2">
    <source>
        <dbReference type="Proteomes" id="UP000248544"/>
    </source>
</evidence>
<keyword evidence="2" id="KW-1185">Reference proteome</keyword>